<dbReference type="InterPro" id="IPR046433">
    <property type="entry name" value="ActCoA_hydro"/>
</dbReference>
<dbReference type="Pfam" id="PF13336">
    <property type="entry name" value="AcetylCoA_hyd_C"/>
    <property type="match status" value="1"/>
</dbReference>
<dbReference type="PANTHER" id="PTHR21432:SF20">
    <property type="entry name" value="ACETYL-COA HYDROLASE"/>
    <property type="match status" value="1"/>
</dbReference>
<dbReference type="SUPFAM" id="SSF100950">
    <property type="entry name" value="NagB/RpiA/CoA transferase-like"/>
    <property type="match status" value="1"/>
</dbReference>
<protein>
    <submittedName>
        <fullName evidence="2">Acyl-CoA hydrolase</fullName>
    </submittedName>
</protein>
<gene>
    <name evidence="2" type="ORF">SAMN06297229_1137</name>
</gene>
<dbReference type="RefSeq" id="WP_198677978.1">
    <property type="nucleotide sequence ID" value="NZ_FXWH01000001.1"/>
</dbReference>
<organism evidence="2 3">
    <name type="scientific">Pseudidiomarina planktonica</name>
    <dbReference type="NCBI Taxonomy" id="1323738"/>
    <lineage>
        <taxon>Bacteria</taxon>
        <taxon>Pseudomonadati</taxon>
        <taxon>Pseudomonadota</taxon>
        <taxon>Gammaproteobacteria</taxon>
        <taxon>Alteromonadales</taxon>
        <taxon>Idiomarinaceae</taxon>
        <taxon>Pseudidiomarina</taxon>
    </lineage>
</organism>
<keyword evidence="3" id="KW-1185">Reference proteome</keyword>
<dbReference type="GO" id="GO:0016787">
    <property type="term" value="F:hydrolase activity"/>
    <property type="evidence" value="ECO:0007669"/>
    <property type="project" value="UniProtKB-KW"/>
</dbReference>
<dbReference type="PANTHER" id="PTHR21432">
    <property type="entry name" value="ACETYL-COA HYDROLASE-RELATED"/>
    <property type="match status" value="1"/>
</dbReference>
<dbReference type="Proteomes" id="UP000194450">
    <property type="component" value="Unassembled WGS sequence"/>
</dbReference>
<name>A0A1Y6EWM1_9GAMM</name>
<dbReference type="InterPro" id="IPR038460">
    <property type="entry name" value="AcetylCoA_hyd_C_sf"/>
</dbReference>
<dbReference type="EMBL" id="FXWH01000001">
    <property type="protein sequence ID" value="SMQ64922.1"/>
    <property type="molecule type" value="Genomic_DNA"/>
</dbReference>
<dbReference type="InterPro" id="IPR037171">
    <property type="entry name" value="NagB/RpiA_transferase-like"/>
</dbReference>
<dbReference type="Gene3D" id="3.40.1080.20">
    <property type="entry name" value="Acetyl-CoA hydrolase/transferase C-terminal domain"/>
    <property type="match status" value="1"/>
</dbReference>
<dbReference type="AlphaFoldDB" id="A0A1Y6EWM1"/>
<proteinExistence type="predicted"/>
<feature type="domain" description="Acetyl-CoA hydrolase/transferase C-terminal" evidence="1">
    <location>
        <begin position="357"/>
        <end position="506"/>
    </location>
</feature>
<dbReference type="Gene3D" id="3.30.750.70">
    <property type="entry name" value="4-hydroxybutyrate coenzyme like domains"/>
    <property type="match status" value="1"/>
</dbReference>
<evidence type="ECO:0000313" key="3">
    <source>
        <dbReference type="Proteomes" id="UP000194450"/>
    </source>
</evidence>
<evidence type="ECO:0000259" key="1">
    <source>
        <dbReference type="Pfam" id="PF13336"/>
    </source>
</evidence>
<keyword evidence="2" id="KW-0378">Hydrolase</keyword>
<dbReference type="GO" id="GO:0006083">
    <property type="term" value="P:acetate metabolic process"/>
    <property type="evidence" value="ECO:0007669"/>
    <property type="project" value="InterPro"/>
</dbReference>
<dbReference type="GO" id="GO:0008775">
    <property type="term" value="F:acetate CoA-transferase activity"/>
    <property type="evidence" value="ECO:0007669"/>
    <property type="project" value="InterPro"/>
</dbReference>
<dbReference type="InterPro" id="IPR026888">
    <property type="entry name" value="AcetylCoA_hyd_C"/>
</dbReference>
<accession>A0A1Y6EWM1</accession>
<evidence type="ECO:0000313" key="2">
    <source>
        <dbReference type="EMBL" id="SMQ64922.1"/>
    </source>
</evidence>
<reference evidence="3" key="1">
    <citation type="submission" date="2017-04" db="EMBL/GenBank/DDBJ databases">
        <authorList>
            <person name="Varghese N."/>
            <person name="Submissions S."/>
        </authorList>
    </citation>
    <scope>NUCLEOTIDE SEQUENCE [LARGE SCALE GENOMIC DNA]</scope>
</reference>
<sequence length="623" mass="69399">MESKQAMPEQFDNLDQVVDRIIERVGNDIVLGLPLGLGKSCTIANALFQRASSNPELKLTILTALTLESPATTNLLAKRFLEPIADNIFGRYPGLDYTKAARAGKLPDNIQVREFFLSPGKWLNVPSAQQNYISVNYSHAIDALIAAGMNVITQIVAEDANNKHDKPLSLSCNPDITVDLLNRRKQLPAPLLMVGEVHSKLPYMVGDAARENHDFDILFRPEDNGFELFKIPLEPVFLRDHAIGMQVAALVEDGGTLQIGIGAIGDAICFNLNRRHQHPHDFQRALRALQPQPMPLESSLERFDKGLYACTEMLVDGLLSLLETGVLKREVDGFAIHAGFFVGSPTFHQQLNNLPVHLRHKIGMMPVSYTNTLSGQEQKKRRARTKARFVNSTMMMTLQGAAVSDGLDDGRVVSGVGGQHDFIQQAHQLPDARAILTLPATRTKGSEVRSNIVWSYGHTTIPRHLRDVVVTEYGIADLRHQTDEEVIKRMLAITDSRFQDELLAQAKAAGKIDKEYQLPKSQRHNTPHRLEQALRGFSKQLPKFPLGSTFTPTEQTIAAALAYLSPRASSKKVLLKLVWQGFSHKADDTTIAVLERLQLQQPKTMAERFYRRLVIGLLATENF</sequence>